<evidence type="ECO:0000313" key="2">
    <source>
        <dbReference type="EMBL" id="TYH02311.1"/>
    </source>
</evidence>
<reference evidence="2 3" key="1">
    <citation type="submission" date="2019-06" db="EMBL/GenBank/DDBJ databases">
        <title>WGS assembly of Gossypium darwinii.</title>
        <authorList>
            <person name="Chen Z.J."/>
            <person name="Sreedasyam A."/>
            <person name="Ando A."/>
            <person name="Song Q."/>
            <person name="De L."/>
            <person name="Hulse-Kemp A."/>
            <person name="Ding M."/>
            <person name="Ye W."/>
            <person name="Kirkbride R."/>
            <person name="Jenkins J."/>
            <person name="Plott C."/>
            <person name="Lovell J."/>
            <person name="Lin Y.-M."/>
            <person name="Vaughn R."/>
            <person name="Liu B."/>
            <person name="Li W."/>
            <person name="Simpson S."/>
            <person name="Scheffler B."/>
            <person name="Saski C."/>
            <person name="Grover C."/>
            <person name="Hu G."/>
            <person name="Conover J."/>
            <person name="Carlson J."/>
            <person name="Shu S."/>
            <person name="Boston L."/>
            <person name="Williams M."/>
            <person name="Peterson D."/>
            <person name="Mcgee K."/>
            <person name="Jones D."/>
            <person name="Wendel J."/>
            <person name="Stelly D."/>
            <person name="Grimwood J."/>
            <person name="Schmutz J."/>
        </authorList>
    </citation>
    <scope>NUCLEOTIDE SEQUENCE [LARGE SCALE GENOMIC DNA]</scope>
    <source>
        <strain evidence="2">1808015.09</strain>
    </source>
</reference>
<organism evidence="2 3">
    <name type="scientific">Gossypium darwinii</name>
    <name type="common">Darwin's cotton</name>
    <name type="synonym">Gossypium barbadense var. darwinii</name>
    <dbReference type="NCBI Taxonomy" id="34276"/>
    <lineage>
        <taxon>Eukaryota</taxon>
        <taxon>Viridiplantae</taxon>
        <taxon>Streptophyta</taxon>
        <taxon>Embryophyta</taxon>
        <taxon>Tracheophyta</taxon>
        <taxon>Spermatophyta</taxon>
        <taxon>Magnoliopsida</taxon>
        <taxon>eudicotyledons</taxon>
        <taxon>Gunneridae</taxon>
        <taxon>Pentapetalae</taxon>
        <taxon>rosids</taxon>
        <taxon>malvids</taxon>
        <taxon>Malvales</taxon>
        <taxon>Malvaceae</taxon>
        <taxon>Malvoideae</taxon>
        <taxon>Gossypium</taxon>
    </lineage>
</organism>
<keyword evidence="1" id="KW-0812">Transmembrane</keyword>
<name>A0A5D2F940_GOSDA</name>
<dbReference type="EMBL" id="CM017696">
    <property type="protein sequence ID" value="TYH02311.1"/>
    <property type="molecule type" value="Genomic_DNA"/>
</dbReference>
<keyword evidence="1" id="KW-1133">Transmembrane helix</keyword>
<accession>A0A5D2F940</accession>
<proteinExistence type="predicted"/>
<dbReference type="Proteomes" id="UP000323506">
    <property type="component" value="Chromosome A09"/>
</dbReference>
<feature type="transmembrane region" description="Helical" evidence="1">
    <location>
        <begin position="6"/>
        <end position="27"/>
    </location>
</feature>
<protein>
    <submittedName>
        <fullName evidence="2">Uncharacterized protein</fullName>
    </submittedName>
</protein>
<keyword evidence="1" id="KW-0472">Membrane</keyword>
<dbReference type="AlphaFoldDB" id="A0A5D2F940"/>
<sequence length="56" mass="6043">MIAPVADLSIVVVWHFFIVVLESPMILTDCMPNEMLNFKASTHANASIANGVGTLL</sequence>
<evidence type="ECO:0000256" key="1">
    <source>
        <dbReference type="SAM" id="Phobius"/>
    </source>
</evidence>
<evidence type="ECO:0000313" key="3">
    <source>
        <dbReference type="Proteomes" id="UP000323506"/>
    </source>
</evidence>
<gene>
    <name evidence="2" type="ORF">ES288_A09G130600v1</name>
</gene>
<keyword evidence="3" id="KW-1185">Reference proteome</keyword>